<dbReference type="GO" id="GO:0016020">
    <property type="term" value="C:membrane"/>
    <property type="evidence" value="ECO:0007669"/>
    <property type="project" value="UniProtKB-SubCell"/>
</dbReference>
<dbReference type="EMBL" id="JH930475">
    <property type="protein sequence ID" value="EKM52834.1"/>
    <property type="molecule type" value="Genomic_DNA"/>
</dbReference>
<dbReference type="AlphaFoldDB" id="K5W1T8"/>
<proteinExistence type="predicted"/>
<evidence type="ECO:0000313" key="8">
    <source>
        <dbReference type="Proteomes" id="UP000008370"/>
    </source>
</evidence>
<feature type="domain" description="Wax synthase" evidence="6">
    <location>
        <begin position="222"/>
        <end position="299"/>
    </location>
</feature>
<feature type="transmembrane region" description="Helical" evidence="5">
    <location>
        <begin position="42"/>
        <end position="59"/>
    </location>
</feature>
<keyword evidence="8" id="KW-1185">Reference proteome</keyword>
<evidence type="ECO:0000256" key="2">
    <source>
        <dbReference type="ARBA" id="ARBA00022692"/>
    </source>
</evidence>
<keyword evidence="4 5" id="KW-0472">Membrane</keyword>
<evidence type="ECO:0000259" key="6">
    <source>
        <dbReference type="Pfam" id="PF13813"/>
    </source>
</evidence>
<keyword evidence="2 5" id="KW-0812">Transmembrane</keyword>
<protein>
    <recommendedName>
        <fullName evidence="6">Wax synthase domain-containing protein</fullName>
    </recommendedName>
</protein>
<dbReference type="RefSeq" id="XP_007399163.1">
    <property type="nucleotide sequence ID" value="XM_007399101.1"/>
</dbReference>
<evidence type="ECO:0000256" key="5">
    <source>
        <dbReference type="SAM" id="Phobius"/>
    </source>
</evidence>
<dbReference type="OrthoDB" id="1077582at2759"/>
<evidence type="ECO:0000256" key="1">
    <source>
        <dbReference type="ARBA" id="ARBA00004141"/>
    </source>
</evidence>
<accession>K5W1T8</accession>
<keyword evidence="3 5" id="KW-1133">Transmembrane helix</keyword>
<dbReference type="Pfam" id="PF13813">
    <property type="entry name" value="MBOAT_2"/>
    <property type="match status" value="1"/>
</dbReference>
<dbReference type="InParanoid" id="K5W1T8"/>
<sequence length="390" mass="44720">MVSILSARWFGEERPPLPLGTHVIAPHIVLALLLAVKPRPYLSLRLSAWVALTAALSYATRIDTGDDFDNWSVGILLICLSFTAFVLLVLWDPVVDYRHESWQPEQSMSRMPFWKRTGIGWNYQIPHLPPRPTHTRPQFVVSRTFRVVWYIFIADIAQTYIGTNPLFSLSGDTARSMRSQGPLLMLPNVTAYMAISYCTLNIYYDATAIFAVAFGFSRAKDWPVVFGRWREAYTVRRFWRYFASAIGKAIARNMGCMPGSRLSSQVQLFIGFALSGLAHVHGDLMLHPQWVGYSFPFFMYHAAFITLEDCMISTGRRLGIRESWWTRGVGHVWTYGWLIYALPWLNDWHLRAGMGTHRIFRFSIIRPLLEWVAASWGVDIISWIALKCAV</sequence>
<reference evidence="7 8" key="1">
    <citation type="journal article" date="2012" name="BMC Genomics">
        <title>Comparative genomics of the white-rot fungi, Phanerochaete carnosa and P. chrysosporium, to elucidate the genetic basis of the distinct wood types they colonize.</title>
        <authorList>
            <person name="Suzuki H."/>
            <person name="MacDonald J."/>
            <person name="Syed K."/>
            <person name="Salamov A."/>
            <person name="Hori C."/>
            <person name="Aerts A."/>
            <person name="Henrissat B."/>
            <person name="Wiebenga A."/>
            <person name="vanKuyk P.A."/>
            <person name="Barry K."/>
            <person name="Lindquist E."/>
            <person name="LaButti K."/>
            <person name="Lapidus A."/>
            <person name="Lucas S."/>
            <person name="Coutinho P."/>
            <person name="Gong Y."/>
            <person name="Samejima M."/>
            <person name="Mahadevan R."/>
            <person name="Abou-Zaid M."/>
            <person name="de Vries R.P."/>
            <person name="Igarashi K."/>
            <person name="Yadav J.S."/>
            <person name="Grigoriev I.V."/>
            <person name="Master E.R."/>
        </authorList>
    </citation>
    <scope>NUCLEOTIDE SEQUENCE [LARGE SCALE GENOMIC DNA]</scope>
    <source>
        <strain evidence="7 8">HHB-10118-sp</strain>
    </source>
</reference>
<organism evidence="7 8">
    <name type="scientific">Phanerochaete carnosa (strain HHB-10118-sp)</name>
    <name type="common">White-rot fungus</name>
    <name type="synonym">Peniophora carnosa</name>
    <dbReference type="NCBI Taxonomy" id="650164"/>
    <lineage>
        <taxon>Eukaryota</taxon>
        <taxon>Fungi</taxon>
        <taxon>Dikarya</taxon>
        <taxon>Basidiomycota</taxon>
        <taxon>Agaricomycotina</taxon>
        <taxon>Agaricomycetes</taxon>
        <taxon>Polyporales</taxon>
        <taxon>Phanerochaetaceae</taxon>
        <taxon>Phanerochaete</taxon>
    </lineage>
</organism>
<evidence type="ECO:0000256" key="4">
    <source>
        <dbReference type="ARBA" id="ARBA00023136"/>
    </source>
</evidence>
<gene>
    <name evidence="7" type="ORF">PHACADRAFT_176840</name>
</gene>
<dbReference type="HOGENOM" id="CLU_032731_1_1_1"/>
<comment type="subcellular location">
    <subcellularLocation>
        <location evidence="1">Membrane</location>
        <topology evidence="1">Multi-pass membrane protein</topology>
    </subcellularLocation>
</comment>
<dbReference type="Proteomes" id="UP000008370">
    <property type="component" value="Unassembled WGS sequence"/>
</dbReference>
<evidence type="ECO:0000256" key="3">
    <source>
        <dbReference type="ARBA" id="ARBA00022989"/>
    </source>
</evidence>
<dbReference type="GeneID" id="18909761"/>
<feature type="transmembrane region" description="Helical" evidence="5">
    <location>
        <begin position="71"/>
        <end position="91"/>
    </location>
</feature>
<dbReference type="KEGG" id="pco:PHACADRAFT_176840"/>
<dbReference type="InterPro" id="IPR032805">
    <property type="entry name" value="Wax_synthase_dom"/>
</dbReference>
<feature type="transmembrane region" description="Helical" evidence="5">
    <location>
        <begin position="147"/>
        <end position="169"/>
    </location>
</feature>
<evidence type="ECO:0000313" key="7">
    <source>
        <dbReference type="EMBL" id="EKM52834.1"/>
    </source>
</evidence>
<feature type="transmembrane region" description="Helical" evidence="5">
    <location>
        <begin position="189"/>
        <end position="216"/>
    </location>
</feature>
<feature type="transmembrane region" description="Helical" evidence="5">
    <location>
        <begin position="17"/>
        <end position="35"/>
    </location>
</feature>
<name>K5W1T8_PHACS</name>